<dbReference type="Gene3D" id="1.10.1410.40">
    <property type="match status" value="1"/>
</dbReference>
<dbReference type="PANTHER" id="PTHR10656">
    <property type="entry name" value="CELL FATE DETERMINING PROTEIN MAB21-RELATED"/>
    <property type="match status" value="1"/>
</dbReference>
<feature type="signal peptide" evidence="2">
    <location>
        <begin position="1"/>
        <end position="16"/>
    </location>
</feature>
<evidence type="ECO:0008006" key="5">
    <source>
        <dbReference type="Google" id="ProtNLM"/>
    </source>
</evidence>
<feature type="compositionally biased region" description="Basic and acidic residues" evidence="1">
    <location>
        <begin position="254"/>
        <end position="279"/>
    </location>
</feature>
<organism evidence="3 4">
    <name type="scientific">Zosterops borbonicus</name>
    <dbReference type="NCBI Taxonomy" id="364589"/>
    <lineage>
        <taxon>Eukaryota</taxon>
        <taxon>Metazoa</taxon>
        <taxon>Chordata</taxon>
        <taxon>Craniata</taxon>
        <taxon>Vertebrata</taxon>
        <taxon>Euteleostomi</taxon>
        <taxon>Archelosauria</taxon>
        <taxon>Archosauria</taxon>
        <taxon>Dinosauria</taxon>
        <taxon>Saurischia</taxon>
        <taxon>Theropoda</taxon>
        <taxon>Coelurosauria</taxon>
        <taxon>Aves</taxon>
        <taxon>Neognathae</taxon>
        <taxon>Neoaves</taxon>
        <taxon>Telluraves</taxon>
        <taxon>Australaves</taxon>
        <taxon>Passeriformes</taxon>
        <taxon>Sylvioidea</taxon>
        <taxon>Zosteropidae</taxon>
        <taxon>Zosterops</taxon>
    </lineage>
</organism>
<dbReference type="EMBL" id="SWJQ01000180">
    <property type="protein sequence ID" value="TRZ19519.1"/>
    <property type="molecule type" value="Genomic_DNA"/>
</dbReference>
<comment type="caution">
    <text evidence="3">The sequence shown here is derived from an EMBL/GenBank/DDBJ whole genome shotgun (WGS) entry which is preliminary data.</text>
</comment>
<keyword evidence="2" id="KW-0732">Signal</keyword>
<sequence length="669" mass="74652">MEFLSVLFGLVQSLIQYPWPAGDGLDEARHRRVRVHQELLERQTARLLQELEQGPPEQQDQAWGASLFGALQHCWPFWLLAGALLLLGLWFSHMRRSREASTSSKNLSSCKTLEDERGKEQEEESNGSEEGGASIAVTVEAEDSSTGNGRQGSRVAANEEDGYGAVEGGADGKAQESNDAGHERSSDWTGQEERWDGGSAIDPSGLSASEEGKKEMVKEVDKDGKKDEEQTGVNVEEKKPEARKEAKQGNVAASEKEGTDGGKKGRGSDGIEGRDRPDVGFRPGILSEDRVQWPVEELERGCSVTAELMESLRRVFADSLSHSFYPVPQEAIGVGSAFEGWSSREWDGVYRLLVPLSPPPGHAFVLEPGTGQMAARSFRVRVELVCTCQSEQPDQELLCFLHHSRKELRRKHQRSLLKTLCAGSYLDAEKTSHWFSKCVRTSWLQVPQSASWHLVFQPCRRSCQFRLSDGKESLRVELLLGVRQGDSDIFVVSQPSEAQRGSSSSFGNSQPTKAKTMARTAWPESYAVAEAKFFRHVARQVPCKSLHLKCLQVFTCILRGTGFSSSVWKTVVMHVLTRVPLSHWRREEFAQRLWGILAYLGRCLQLKCLEHFVLGNDRLPAVISLPPEMPMVEPPNLFEHLARDAAAHREAMQAYGQLRFRLWVLLSGQ</sequence>
<feature type="chain" id="PRO_5035451956" description="Mab-21-like HhH/H2TH-like domain-containing protein" evidence="2">
    <location>
        <begin position="17"/>
        <end position="669"/>
    </location>
</feature>
<feature type="compositionally biased region" description="Polar residues" evidence="1">
    <location>
        <begin position="101"/>
        <end position="111"/>
    </location>
</feature>
<dbReference type="GO" id="GO:0016020">
    <property type="term" value="C:membrane"/>
    <property type="evidence" value="ECO:0007669"/>
    <property type="project" value="TreeGrafter"/>
</dbReference>
<dbReference type="OrthoDB" id="9034619at2759"/>
<dbReference type="InterPro" id="IPR024810">
    <property type="entry name" value="MAB21L/cGLR"/>
</dbReference>
<name>A0A8K1LMK8_9PASS</name>
<dbReference type="SMART" id="SM01265">
    <property type="entry name" value="Mab-21"/>
    <property type="match status" value="1"/>
</dbReference>
<dbReference type="InterPro" id="IPR026250">
    <property type="entry name" value="ITPRIP-like"/>
</dbReference>
<dbReference type="AlphaFoldDB" id="A0A8K1LMK8"/>
<dbReference type="PRINTS" id="PR02107">
    <property type="entry name" value="INOS145TPRIP"/>
</dbReference>
<proteinExistence type="predicted"/>
<keyword evidence="4" id="KW-1185">Reference proteome</keyword>
<evidence type="ECO:0000256" key="2">
    <source>
        <dbReference type="SAM" id="SignalP"/>
    </source>
</evidence>
<feature type="region of interest" description="Disordered" evidence="1">
    <location>
        <begin position="101"/>
        <end position="283"/>
    </location>
</feature>
<dbReference type="Proteomes" id="UP000796761">
    <property type="component" value="Unassembled WGS sequence"/>
</dbReference>
<evidence type="ECO:0000256" key="1">
    <source>
        <dbReference type="SAM" id="MobiDB-lite"/>
    </source>
</evidence>
<feature type="compositionally biased region" description="Basic and acidic residues" evidence="1">
    <location>
        <begin position="173"/>
        <end position="196"/>
    </location>
</feature>
<protein>
    <recommendedName>
        <fullName evidence="5">Mab-21-like HhH/H2TH-like domain-containing protein</fullName>
    </recommendedName>
</protein>
<reference evidence="3" key="1">
    <citation type="submission" date="2019-04" db="EMBL/GenBank/DDBJ databases">
        <title>Genome assembly of Zosterops borbonicus 15179.</title>
        <authorList>
            <person name="Leroy T."/>
            <person name="Anselmetti Y."/>
            <person name="Tilak M.-K."/>
            <person name="Nabholz B."/>
        </authorList>
    </citation>
    <scope>NUCLEOTIDE SEQUENCE</scope>
    <source>
        <strain evidence="3">HGM_15179</strain>
        <tissue evidence="3">Muscle</tissue>
    </source>
</reference>
<dbReference type="PANTHER" id="PTHR10656:SF40">
    <property type="entry name" value="INOSITOL 1,4,5-TRISPHOSPHATE RECEPTOR-INTERACTING PROTEIN-LIKE 1"/>
    <property type="match status" value="1"/>
</dbReference>
<accession>A0A8K1LMK8</accession>
<feature type="compositionally biased region" description="Basic and acidic residues" evidence="1">
    <location>
        <begin position="210"/>
        <end position="247"/>
    </location>
</feature>
<gene>
    <name evidence="3" type="ORF">HGM15179_007589</name>
</gene>
<evidence type="ECO:0000313" key="4">
    <source>
        <dbReference type="Proteomes" id="UP000796761"/>
    </source>
</evidence>
<evidence type="ECO:0000313" key="3">
    <source>
        <dbReference type="EMBL" id="TRZ19519.1"/>
    </source>
</evidence>